<evidence type="ECO:0000313" key="5">
    <source>
        <dbReference type="Proteomes" id="UP001056255"/>
    </source>
</evidence>
<dbReference type="RefSeq" id="WP_251881421.1">
    <property type="nucleotide sequence ID" value="NZ_CP082276.1"/>
</dbReference>
<dbReference type="PRINTS" id="PR00313">
    <property type="entry name" value="CABNDNGRPT"/>
</dbReference>
<feature type="region of interest" description="Disordered" evidence="2">
    <location>
        <begin position="1203"/>
        <end position="1237"/>
    </location>
</feature>
<feature type="compositionally biased region" description="Low complexity" evidence="2">
    <location>
        <begin position="1399"/>
        <end position="1411"/>
    </location>
</feature>
<feature type="region of interest" description="Disordered" evidence="2">
    <location>
        <begin position="1398"/>
        <end position="1441"/>
    </location>
</feature>
<dbReference type="Pfam" id="PF17892">
    <property type="entry name" value="Cadherin_5"/>
    <property type="match status" value="1"/>
</dbReference>
<accession>A0ABY4X1G1</accession>
<name>A0ABY4X1G1_9GAMM</name>
<dbReference type="InterPro" id="IPR025193">
    <property type="entry name" value="DUF4114"/>
</dbReference>
<dbReference type="EMBL" id="CP082276">
    <property type="protein sequence ID" value="USH05051.1"/>
    <property type="molecule type" value="Genomic_DNA"/>
</dbReference>
<keyword evidence="1" id="KW-0106">Calcium</keyword>
<feature type="region of interest" description="Disordered" evidence="2">
    <location>
        <begin position="5751"/>
        <end position="5777"/>
    </location>
</feature>
<dbReference type="PROSITE" id="PS00330">
    <property type="entry name" value="HEMOLYSIN_CALCIUM"/>
    <property type="match status" value="2"/>
</dbReference>
<dbReference type="SUPFAM" id="SSF51120">
    <property type="entry name" value="beta-Roll"/>
    <property type="match status" value="1"/>
</dbReference>
<feature type="region of interest" description="Disordered" evidence="2">
    <location>
        <begin position="1848"/>
        <end position="1867"/>
    </location>
</feature>
<dbReference type="SUPFAM" id="SSF50969">
    <property type="entry name" value="YVTN repeat-like/Quinoprotein amine dehydrogenase"/>
    <property type="match status" value="1"/>
</dbReference>
<feature type="compositionally biased region" description="Polar residues" evidence="2">
    <location>
        <begin position="1413"/>
        <end position="1441"/>
    </location>
</feature>
<proteinExistence type="predicted"/>
<feature type="compositionally biased region" description="Polar residues" evidence="2">
    <location>
        <begin position="5751"/>
        <end position="5761"/>
    </location>
</feature>
<evidence type="ECO:0000259" key="3">
    <source>
        <dbReference type="PROSITE" id="PS50268"/>
    </source>
</evidence>
<dbReference type="Gene3D" id="2.60.40.10">
    <property type="entry name" value="Immunoglobulins"/>
    <property type="match status" value="31"/>
</dbReference>
<dbReference type="PROSITE" id="PS50268">
    <property type="entry name" value="CADHERIN_2"/>
    <property type="match status" value="1"/>
</dbReference>
<dbReference type="Pfam" id="PF00353">
    <property type="entry name" value="HemolysinCabind"/>
    <property type="match status" value="1"/>
</dbReference>
<dbReference type="InterPro" id="IPR040853">
    <property type="entry name" value="RapA2_cadherin-like"/>
</dbReference>
<dbReference type="InterPro" id="IPR010221">
    <property type="entry name" value="VCBS_dom"/>
</dbReference>
<dbReference type="InterPro" id="IPR013783">
    <property type="entry name" value="Ig-like_fold"/>
</dbReference>
<feature type="domain" description="Cadherin" evidence="3">
    <location>
        <begin position="281"/>
        <end position="399"/>
    </location>
</feature>
<feature type="compositionally biased region" description="Polar residues" evidence="2">
    <location>
        <begin position="1848"/>
        <end position="1860"/>
    </location>
</feature>
<dbReference type="Pfam" id="PF13448">
    <property type="entry name" value="DUF4114"/>
    <property type="match status" value="1"/>
</dbReference>
<reference evidence="4" key="1">
    <citation type="submission" date="2021-08" db="EMBL/GenBank/DDBJ databases">
        <authorList>
            <person name="Sakaguchi M."/>
            <person name="Kikuchi T."/>
            <person name="Urbanczyk H."/>
        </authorList>
    </citation>
    <scope>NUCLEOTIDE SEQUENCE</scope>
    <source>
        <strain evidence="4">020920N</strain>
    </source>
</reference>
<protein>
    <submittedName>
        <fullName evidence="4">VCBS domain-containing protein</fullName>
    </submittedName>
</protein>
<dbReference type="InterPro" id="IPR011044">
    <property type="entry name" value="Quino_amine_DH_bsu"/>
</dbReference>
<feature type="compositionally biased region" description="Low complexity" evidence="2">
    <location>
        <begin position="99"/>
        <end position="109"/>
    </location>
</feature>
<dbReference type="InterPro" id="IPR002126">
    <property type="entry name" value="Cadherin-like_dom"/>
</dbReference>
<feature type="region of interest" description="Disordered" evidence="2">
    <location>
        <begin position="87"/>
        <end position="109"/>
    </location>
</feature>
<evidence type="ECO:0000256" key="2">
    <source>
        <dbReference type="SAM" id="MobiDB-lite"/>
    </source>
</evidence>
<gene>
    <name evidence="4" type="ORF">K6Q96_17635</name>
</gene>
<evidence type="ECO:0000313" key="4">
    <source>
        <dbReference type="EMBL" id="USH05051.1"/>
    </source>
</evidence>
<dbReference type="InterPro" id="IPR018511">
    <property type="entry name" value="Hemolysin-typ_Ca-bd_CS"/>
</dbReference>
<sequence>MAINLVLSQVVGQAFVVKPDGEMVPAEANTVVQTGDVLSVPNGKNAWLVTEDGEQVDVLDEALLAGEEGLESLDLPSDVAEIIAAIEEGDDPTQKEGTETAAGEEASGSALTAASVIEYSSSTGGISNISTFDSTGLFSSGLSKVQADTLINTRFAALLSNTEEGTDGGNSDSSDGNDYVTPTFNGLSISSQEDGEIVLSRADILGAISGGDPANTQVSSIQSNVEGATITENSDGSFTLTPPPNYSGTVIFTVEITDGQSTVTGNVSVSVAEVEDIPEITITPVELTEDDNVSEGSVIASIDATDGDGDALTITITNDPDGYFAVEDGKVVLTEAGAAAIDDDTLNLAEISVTVSVSDGKTTVEETVTLPITRTDDDATVEGDTTATVTDGNGTVPASASGTLNVVDPDSNNQTTLDNGTYKGEYGTLVVENGAWVYTVDKELVAPLGEGEKATDVITITASDGSTHEITLNIQGTNDPAQISGDITATIVDNSGTMTATGTLNAADVDGTDNKFIAETITTLRGEVTVDENGNWTYTTTDPTGAIQRLPEGETLTEVVTVRSEDGTEQQIVLTIEGVNDLPVFSAIAERDVYESNGVISVSGTINVVDPDNGQYYMEAGTYVGELGSVTMDRAGNWTYTSDPAQNAALDSLKEGEQRVDTITVRSQDGTETEIKVTIIGTNDPAEIAGDIVGTVVEADGTMTTSGQLTAADADGENTFTPQTIEGRWGELTINEDGKWTYSSDDDKGAINRLGEGDQLTDTITVKSEDGTEQTVTITINGTNDTAVFSGMSSVSVNETDSQITTSGSINVSDADYGEDFFQEGTFNGEYGDVTIDRAGNWTYTSDPSNTAEFDALKEGEQLIDTITVRSLDGTETEIMVTIVGTNDPAAIAGDIVGTIVESDGTMSTSGQLTSTDVDGNDNAFMPQTVEGRWGEVTIDANGSWTYSTTDEKGAINRLGEGDQLTDTLSVRAEDGTVQTITITIDGTNDAAVFSGKTSATVDEADGQISTSGRAKVSDADYGEYFFQEGTYTGTYGEITIDKAGNWTYTSASENTATFDALDAGDTLPESITVYSLDGTPLTIDITIQGTDDLPVVSGQTAGALTDTTSGEVQTISGSLSISDVDADDTPTFEDTRIEGDFGVLEMVEGEWTYTLDKEAASTLNAGETDTDVITLTASDGTEQKIVITVTGTDDEPVLTGNTVGSISDNGSPTTSGFISVIDPDSDNSPTLPDAEVDGQYGSLTLVDGEWTYTLDPDSVAALPDGETTIDVVTVEASDGSKHEITITITGTDQEPVLTGNTTGTITEGSAALTASGSVDLVDVDTGENPTLPNGTTAGQYGSLTLVDGEWTYTLDPDLAQYLDQGETTTDSISITASDGTVHDIVITITGSEDSAVLDGDTTGGVTDETGSLAATGSLTVSDPDSSDNPTLPDTNQQGQYGSFTMVDGNWTYTLDPELAASLDEGVTVTDTITITDSMGGTHELYINVTGTDNAAELTGDTSANLVEGTDITATGSIEVVDADSGDTPVIANTDVDGQYGSFSLVDGEWTYTLDPSVAQGLNAGQTATDTITLTDSENNEHQIVITIEGTADAAVVSGDFTGSVSTETGSVVEVTNLFLLGEDVDGDTEDFNADSQPGDLNFSSTGFSANITDSDGRLNNDGSQSIELNGESYPVSVNATVQYTDAYGNVFTMAVLTVSATEAGEYFGGTGEPTTMLVQIDGPDIVPGTDLTLVDGSYNEVSSINYLDVSDAVTATGQISISDADTNDTPEFANTTIEGQYGTFELVDGNWTYTVDPSKAEALGADDVATETFTLTASDNTQQTITIEVTGTDDAAVITGDMTASITDQDTSTSGSINITDPDGGQASIDNTTIEGNYGTFELVDGEWTYTVDPDKAQALPEGEEANDTFTLTASDGSTHEIVVTVTGTNDAAVVTGDTTGQVTDQDTSTTGTITVTDPDSGETATIGNTSIEGNYGTFELVDGEWTYTVDPDKAQALPEGEEATDTFTLTASDGSTHEIVVTVTGTNDAAVVTGDTTGQVTDQDTSTTGTITVTDPDSGETATIGNTTIEGNYGTFELVDGEWTYTVDPDKAQALPEGEEANDTFTLTASDGSTHEIVVTVTGTNDAAVVTGDTTGQVTDQDTSTTGTITVTDPDSGETATIGNTSIEGNYGTFELVDGEWTYTVDPDKAQALPEGEEATDTFTLTASDGSTHEIVVTVTGTNDAAVVTGDTTGQVTDQDTSTTGTITVTDPDSGETATIGNTSIEGNYGTFELVDGEWTYTVDPDKAQALPEGEEANDTFTLTASDGSTHEIVVTVTGTNDAAVVTGDTTGQVTDQDTSTTGTITVTDPDSGETATIGNTSIEGNYGTFELVDGEWTYTVDPDKAQALPEGEEANDTFTLTASDGSTHEIVVTVTGTNDAAVVTGDTTGQVTDQDTSTTGTITVTDPDSGETATIGNTSIEGNYGTFELVDGEWTYTVDPDKAQALPEGEEANDTFTLTASDGSTHEIVVTVTGTNDAAVVTGDTTGQVTDQDTSTTGSITVTDPDSGETATIGNTSIEGNYGTFELVDGEWTYTVDPDKAQALPEGEEANDTFTLTASDGSTHEIVVTVTGTDDAAVVTGDTTGQVTDQDTSTTGTITVTDPDSGETATIGNTTIEGNYGTFALVDGEWTYTVDPDKAQALPEGEEAADTFTLTASDGSTHEIVVTVTGTNDAAVVTGHTTGQVTDQDTSTTGTITVTDPDSGETATIGNTTIEGNYGTFALVDGEWTYTVDPDKAQALPEGEEAADTFTLTASDGSTHEIVVTVTGTNDAAVVTGDTTGQVTDQDTSTTGTITVTDPDSGETATIGNTTIEGNYGTFELVDGEWTYTVDPDKAQALPEGEEANDTFTLTASDGSTHEIVVTVTGTNDAAVVTGDTTGQVTDQDTSTTGTITVTDPDSGETATIGNTTIEGNYGTFELVDGEWTYTVDPDKAQALPEGEEANDTFTLTASDGSTHEIVVTVTGTNDAAVVTGDTTGQVTDQDTSTTGTITVTDPDSGETATIGNTTIEGNYGTFELVDGEWTYTVDPDKAQALPEGEEANDTFTLTASDGSTHEIVVTVTGTNDAAVVTGDTTGQVTDQDTSTTGTITVTDPDSGETATIGNTSIEGNYGTFELVDGEWTYTVDPDKAQALPEGEEANDTFTLTASDGSTHEIVVTVEGTDQSAVVTGDTTASITDVDTSATGSITVTDPDSGETATIGNTTIEGNYGTFELADGNWTYTLDPDKAQALPEGQEANETFTLTASDNSQHEITVTVEGTDQAAVVTGDTTASLSDTDTSVSGSITVVDPDTGDNTIIANTTMQGEYGTFQLVDGDWTYTVDPAKAEPLPEGQSAEDTFTLTASDGSTHDVTVTVTGTDNAGVVTGTTSGSVDAAGFTLNVEESGNLTAGEVTQGDSNGGWNTTTTTIDGVPYVISTSFGYDGTTIISRVENDGSLTETDRITYDSSTGVVTSSVSGDITSAVENAGFSVGGLGNGLTQSNVSNIDGQPTLFLTSQNSGSISAWEISGNGQLTVNGGLTFGNSQTGIVRENVTFETDDGETLIFATRPQGDTVDVLSYNPETGEIAQTGNSYPSGDLVSGIDIVTIDGNTFVTSSGTDVVSLYAVDSATGNLTLVDSEPVTSGNGNSVNFYQTPDGSTYAISSSSSADVTTVFDVAADGTLTQTDVIENAGAYMSTAGYVDGEPVFVAPNPDGGVDLYTINSEGSLVHQGNVASMENDNTPPVIVQTADGSYYLVDADGNTATVKLEIGESLITTSGSLDVVDVDGGDTTVFENTTVEGTYGTLELVDGNWTYTLDEAKSESLGEGDTAQDVITLTATDGTQQDITITVTGTDDLAELTGDVTATVTDTDASVSGSITVVDPDTGDNTTIANTTMQGEYGTFQLVDGNWTYTVDPAKAEPLPEGQSAEDTFTLTASDGSTHDVTVTVTGTDNAGVVTGTTSGSVDAAGFTLNVEESGNLTAGEATQGDSNGGWNTTTTTIDGVPYVISTSYGYSGTTIISRVEDDGSLTETDRIVYDNNTGTVTSSSAGDITAVIQEAGISVGALGNGLTQSNVSQVDGEPTLFLTSQNSGSISAWQISDSGELSLNGGLTFGNSQTGIVRENVTFETDDGETLIFATRPQGDTVDVLSYNPETGEIAQTGNSYPSGDLVSGIDIVTIDGNTFVTSSGTDVVSLYAVDSATGNLTLVDSEPVTSGNGNSVNFYQTPDGSTYAISSSSSADVTTVFDVAADGTLTQTDVIENAGAYMSTAGYVDGEPVFVAPNPDGGVDLYTINSEGSLAHQGNVASMENDNTPPVIVQTADGSYYLVDADGNTATVKLEIGESLITTSGSLDVVDVDGGDTTVFENTTVEGTYGTLELVDGNWTYTLDEAKSESLGEGDTAQDVITLTATDGTQQDITITVTGTDDLAELTGDVTATVTDTDASVSGSITVVDPDTGDNTTIANTTMQGEYGTFQLVGGDWTYTVDPAKAEPLPEGQSAEDTFTLTASDGSTHDVTVTVTGTDNAGVVTGTTSGSVDAAGFTLNVEESGNLTAGEVTQGDNNGGWNTTTTTIDGVPYVISTSYGYSGTTIISRVEDDGALTETDRIVYDNNTGTVTSSSAGDITAVIQEAGISVGALGNGLTQSNVSQVDGEPTLFLTSQNSGSISAWQISDSGELSLNGGLTFGNSQTGIVRENVTFETDDGETLIFATRPQGDTVDVLFYNPETGEIAQTGNSYPSGDLVSGIDIVTIDGNTFVTSSGTDVVSLYAVDSATGNLTLVDSEPVTSGNGNSVNFYQTPDGSTYAISSSSSADVTTVFDVAADGTLTQTDVIENAGAYMSTAGYVDGEPVFVAPNPDGGVDLYTINSEGSLVHQGNVASMENDNTPPVIVQTADGSYYLVDADGNTATVKLEIGESLITTSGSLDVVDVDGGDTTVFENTTVEGTYGTLELVDGNWTYTLDEAKSESLGEGDTAQDVITLTATDGTQQDITITVTGTDDLAELTGDVTATVTDTDASVSGSITVVDPDTGDNTTIANTTMQGEYGTFQLVDGDWTYTVDPAKAEPLPEGQSAEDTFTLTASDGSTHDVTVTVTGTDNAGVVTGTTSGSVTADGTDVHTIGNAFIMDENVSFDSGSFVTWSFPPELNFSGDATQVQIIDDDGQLNSDDGSNERSQDATQTISLDGETYNVNVDYALTYQDAEGSTYTFAVVDVDINGDGSNAVNGTESGKVLIQLDGPEISADTSLALVPNSYQNISSLDYSDLHDPITTSGSLDVVDVDGGDTTVFENTTVEGTYGTLELVDGNWTYTLDEAKSESLGEGDTAQDVITLTATDGTQQDITITVTGTDDLAEVTGDLSGQISEDSQSQTVSGTLSITDVDTNDTPSFANTTVAGQFGSLSLVDGEWTYTLSDAAQSLSEGQQVEDVITLTATDGTTQDIVVTVTGADDASFISGTTSGSVTEGDSGDVITTSGKLSVSDIDSDNVTIPDGNQSGTYGSLSLVDGEWTYTLDNSKADSLNDGQNVTDTFTVEASDGSTQEIVVNITGSDDAATLTGDTTATISDTSSTSENVTINRGSDGTWDVGEGDNLYLNMNNISSSAGYSNSVGYYVMDGSGNVVRSAIIFDNAHSVNNSSVNINTAGGEKVGLFLIPDGDSKGFNVGSVSLSFGSGGVTAYQGGASGTTFVSESSKNGSDFDYENNSGTYSGWEDLVGGGDRDYNDVTFSVTATQQQDQPISASGSIGVSDADSGDTPTLPNTTVQGEFGELVLTNGNWTYTFDESKAQQIDEETLDTIVITDSEGGQHEIVIAIQGTDDAPIVTGIFSGAVTEGDFGDTVTVSGSIAISDPDAEDNPEFLNTTIQGDYGSLTLTDGVWTYELDDAKAEVLSSSDYVTDTITLTATDGTVQNINVSISGTNDDPFVVGTNTAAIVAPDSVTSEYVDIGNAFVLNEGYTFSGGDMQYYGNEPTFQFNDSGSTIRFYDNDTTVDGDNYRNEYVQDSSQKVEINGVQYSATYDYQLDYQDSAGNVYSFAVFDVDLDGDGSFRYDSNEQGRVIVQIDGPQITPGLTMDYLRDTPNQPRSMSYSDFTDFSGATLEATGVLSIVDLDANDSQAEFSDTTVNGQYGSLVLTDGAWTYTLDPHSTPALGEHDTVTEVISLTATNGMQTQVNVTIGGSESAVNNASLNGVSDTLDDVIALDDVTFSGGDGNDQIAGSSEADVLLGNGGDDVIYGNAGNDIIDGGLGDDLIFGGQGNDLMAGGSGSDTFAFLNGDQGTANAPAVDHIADFDAMQDAINLSDLLNNETNDSLGEYLSFSDDGEGNAMLNISSQGDGNVDQQVVFDNMSVEDMADAYSVDITGMTSEQISSSVIDAMIMQSKMIVD</sequence>
<feature type="compositionally biased region" description="Polar residues" evidence="2">
    <location>
        <begin position="1203"/>
        <end position="1218"/>
    </location>
</feature>
<dbReference type="Gene3D" id="2.60.40.60">
    <property type="entry name" value="Cadherins"/>
    <property type="match status" value="1"/>
</dbReference>
<dbReference type="NCBIfam" id="TIGR01965">
    <property type="entry name" value="VCBS_repeat"/>
    <property type="match status" value="41"/>
</dbReference>
<dbReference type="InterPro" id="IPR011049">
    <property type="entry name" value="Serralysin-like_metalloprot_C"/>
</dbReference>
<keyword evidence="5" id="KW-1185">Reference proteome</keyword>
<organism evidence="4 5">
    <name type="scientific">Grimontia kaedaensis</name>
    <dbReference type="NCBI Taxonomy" id="2872157"/>
    <lineage>
        <taxon>Bacteria</taxon>
        <taxon>Pseudomonadati</taxon>
        <taxon>Pseudomonadota</taxon>
        <taxon>Gammaproteobacteria</taxon>
        <taxon>Vibrionales</taxon>
        <taxon>Vibrionaceae</taxon>
        <taxon>Grimontia</taxon>
    </lineage>
</organism>
<dbReference type="InterPro" id="IPR001343">
    <property type="entry name" value="Hemolysn_Ca-bd"/>
</dbReference>
<dbReference type="InterPro" id="IPR041690">
    <property type="entry name" value="Cadherin_5"/>
</dbReference>
<dbReference type="Pfam" id="PF17803">
    <property type="entry name" value="Cadherin_4"/>
    <property type="match status" value="20"/>
</dbReference>
<dbReference type="SUPFAM" id="SSF63829">
    <property type="entry name" value="Calcium-dependent phosphotriesterase"/>
    <property type="match status" value="2"/>
</dbReference>
<dbReference type="Proteomes" id="UP001056255">
    <property type="component" value="Chromosome II"/>
</dbReference>
<evidence type="ECO:0000256" key="1">
    <source>
        <dbReference type="ARBA" id="ARBA00022837"/>
    </source>
</evidence>